<protein>
    <submittedName>
        <fullName evidence="1">Uncharacterized protein</fullName>
    </submittedName>
</protein>
<organism evidence="1 2">
    <name type="scientific">Botryobasidium botryosum (strain FD-172 SS1)</name>
    <dbReference type="NCBI Taxonomy" id="930990"/>
    <lineage>
        <taxon>Eukaryota</taxon>
        <taxon>Fungi</taxon>
        <taxon>Dikarya</taxon>
        <taxon>Basidiomycota</taxon>
        <taxon>Agaricomycotina</taxon>
        <taxon>Agaricomycetes</taxon>
        <taxon>Cantharellales</taxon>
        <taxon>Botryobasidiaceae</taxon>
        <taxon>Botryobasidium</taxon>
    </lineage>
</organism>
<dbReference type="AlphaFoldDB" id="A0A067MX77"/>
<gene>
    <name evidence="1" type="ORF">BOTBODRAFT_30825</name>
</gene>
<dbReference type="Proteomes" id="UP000027195">
    <property type="component" value="Unassembled WGS sequence"/>
</dbReference>
<dbReference type="EMBL" id="KL198027">
    <property type="protein sequence ID" value="KDQ16492.1"/>
    <property type="molecule type" value="Genomic_DNA"/>
</dbReference>
<accession>A0A067MX77</accession>
<reference evidence="2" key="1">
    <citation type="journal article" date="2014" name="Proc. Natl. Acad. Sci. U.S.A.">
        <title>Extensive sampling of basidiomycete genomes demonstrates inadequacy of the white-rot/brown-rot paradigm for wood decay fungi.</title>
        <authorList>
            <person name="Riley R."/>
            <person name="Salamov A.A."/>
            <person name="Brown D.W."/>
            <person name="Nagy L.G."/>
            <person name="Floudas D."/>
            <person name="Held B.W."/>
            <person name="Levasseur A."/>
            <person name="Lombard V."/>
            <person name="Morin E."/>
            <person name="Otillar R."/>
            <person name="Lindquist E.A."/>
            <person name="Sun H."/>
            <person name="LaButti K.M."/>
            <person name="Schmutz J."/>
            <person name="Jabbour D."/>
            <person name="Luo H."/>
            <person name="Baker S.E."/>
            <person name="Pisabarro A.G."/>
            <person name="Walton J.D."/>
            <person name="Blanchette R.A."/>
            <person name="Henrissat B."/>
            <person name="Martin F."/>
            <person name="Cullen D."/>
            <person name="Hibbett D.S."/>
            <person name="Grigoriev I.V."/>
        </authorList>
    </citation>
    <scope>NUCLEOTIDE SEQUENCE [LARGE SCALE GENOMIC DNA]</scope>
    <source>
        <strain evidence="2">FD-172 SS1</strain>
    </source>
</reference>
<sequence>MPQAAASLAIDDHMHTACQFPHVKREWRKVGLRSKSGYLSITTSVDLVSAQFRTFCAGQKAPVKTEDLQGLPFTAFHGPLPLEDRTDVSNYRSDQEPFLSRWHPQASISIKHSVKLLRPMSRGEGFVLGRMYARVARSPRRPRHPQDRILDSLGHNVRPRRIWTVAVEAPQYIISVRGRAT</sequence>
<name>A0A067MX77_BOTB1</name>
<evidence type="ECO:0000313" key="2">
    <source>
        <dbReference type="Proteomes" id="UP000027195"/>
    </source>
</evidence>
<dbReference type="HOGENOM" id="CLU_1488765_0_0_1"/>
<dbReference type="InParanoid" id="A0A067MX77"/>
<keyword evidence="2" id="KW-1185">Reference proteome</keyword>
<evidence type="ECO:0000313" key="1">
    <source>
        <dbReference type="EMBL" id="KDQ16492.1"/>
    </source>
</evidence>
<proteinExistence type="predicted"/>